<accession>A0ABV8S7L2</accession>
<keyword evidence="2" id="KW-1185">Reference proteome</keyword>
<dbReference type="InterPro" id="IPR008183">
    <property type="entry name" value="Aldose_1/G6P_1-epimerase"/>
</dbReference>
<reference evidence="2" key="1">
    <citation type="journal article" date="2019" name="Int. J. Syst. Evol. Microbiol.">
        <title>The Global Catalogue of Microorganisms (GCM) 10K type strain sequencing project: providing services to taxonomists for standard genome sequencing and annotation.</title>
        <authorList>
            <consortium name="The Broad Institute Genomics Platform"/>
            <consortium name="The Broad Institute Genome Sequencing Center for Infectious Disease"/>
            <person name="Wu L."/>
            <person name="Ma J."/>
        </authorList>
    </citation>
    <scope>NUCLEOTIDE SEQUENCE [LARGE SCALE GENOMIC DNA]</scope>
    <source>
        <strain evidence="2">CGMCC 4.1641</strain>
    </source>
</reference>
<name>A0ABV8S7L2_9BACL</name>
<protein>
    <submittedName>
        <fullName evidence="1">Aldose epimerase</fullName>
    </submittedName>
</protein>
<comment type="caution">
    <text evidence="1">The sequence shown here is derived from an EMBL/GenBank/DDBJ whole genome shotgun (WGS) entry which is preliminary data.</text>
</comment>
<dbReference type="EMBL" id="JBHSED010000006">
    <property type="protein sequence ID" value="MFC4302957.1"/>
    <property type="molecule type" value="Genomic_DNA"/>
</dbReference>
<sequence>MSTNEIYHIRSFTDGYLMYELTESSTNSSFTICPERGGIVTSCRLRGQEIFYLDRDTFLNPKTNIRGGNPVLFPIAGQLVNGEYEWQGRSYAMKNHGVARTSVWEVLATGTEDSVFITLALRSNEETLAEYPFEFELRFTYRLKDGTLTIEQQYLNLSGQEMPMVAGFHPYFATESKNLSYETDATRILDYNDNTEKAFDGYLQLEGMVESAALLDAGKREIAFPLAQGRRVRLAYSEQFRYVVLWSVAGKSFVCVEPWTALNEALNDRKGLLMIAPEQTLHLTLSFALEG</sequence>
<dbReference type="RefSeq" id="WP_378126400.1">
    <property type="nucleotide sequence ID" value="NZ_JBHSED010000006.1"/>
</dbReference>
<dbReference type="SUPFAM" id="SSF74650">
    <property type="entry name" value="Galactose mutarotase-like"/>
    <property type="match status" value="1"/>
</dbReference>
<dbReference type="InterPro" id="IPR014718">
    <property type="entry name" value="GH-type_carb-bd"/>
</dbReference>
<gene>
    <name evidence="1" type="ORF">ACFO1S_05795</name>
</gene>
<evidence type="ECO:0000313" key="1">
    <source>
        <dbReference type="EMBL" id="MFC4302957.1"/>
    </source>
</evidence>
<evidence type="ECO:0000313" key="2">
    <source>
        <dbReference type="Proteomes" id="UP001595755"/>
    </source>
</evidence>
<organism evidence="1 2">
    <name type="scientific">Cohnella boryungensis</name>
    <dbReference type="NCBI Taxonomy" id="768479"/>
    <lineage>
        <taxon>Bacteria</taxon>
        <taxon>Bacillati</taxon>
        <taxon>Bacillota</taxon>
        <taxon>Bacilli</taxon>
        <taxon>Bacillales</taxon>
        <taxon>Paenibacillaceae</taxon>
        <taxon>Cohnella</taxon>
    </lineage>
</organism>
<dbReference type="PANTHER" id="PTHR11122:SF13">
    <property type="entry name" value="GLUCOSE-6-PHOSPHATE 1-EPIMERASE"/>
    <property type="match status" value="1"/>
</dbReference>
<dbReference type="InterPro" id="IPR011013">
    <property type="entry name" value="Gal_mutarotase_sf_dom"/>
</dbReference>
<proteinExistence type="predicted"/>
<dbReference type="PANTHER" id="PTHR11122">
    <property type="entry name" value="APOSPORY-ASSOCIATED PROTEIN C-RELATED"/>
    <property type="match status" value="1"/>
</dbReference>
<dbReference type="Proteomes" id="UP001595755">
    <property type="component" value="Unassembled WGS sequence"/>
</dbReference>
<dbReference type="Pfam" id="PF01263">
    <property type="entry name" value="Aldose_epim"/>
    <property type="match status" value="1"/>
</dbReference>
<dbReference type="Gene3D" id="2.70.98.10">
    <property type="match status" value="1"/>
</dbReference>